<dbReference type="AlphaFoldDB" id="A0A0V1DQ42"/>
<gene>
    <name evidence="1" type="ORF">T4D_5953</name>
</gene>
<name>A0A0V1DQ42_TRIPS</name>
<sequence length="34" mass="3867">MDNLFWDTDILTRAKNISIGAREKAGRLPFSLCL</sequence>
<accession>A0A0V1DQ42</accession>
<evidence type="ECO:0000313" key="1">
    <source>
        <dbReference type="EMBL" id="KRY63432.1"/>
    </source>
</evidence>
<dbReference type="EMBL" id="JYDT01002327">
    <property type="protein sequence ID" value="KRY63432.1"/>
    <property type="molecule type" value="Genomic_DNA"/>
</dbReference>
<reference evidence="1 2" key="1">
    <citation type="submission" date="2015-01" db="EMBL/GenBank/DDBJ databases">
        <title>Evolution of Trichinella species and genotypes.</title>
        <authorList>
            <person name="Korhonen P.K."/>
            <person name="Edoardo P."/>
            <person name="Giuseppe L.R."/>
            <person name="Gasser R.B."/>
        </authorList>
    </citation>
    <scope>NUCLEOTIDE SEQUENCE [LARGE SCALE GENOMIC DNA]</scope>
    <source>
        <strain evidence="1">ISS470</strain>
    </source>
</reference>
<protein>
    <submittedName>
        <fullName evidence="1">Uncharacterized protein</fullName>
    </submittedName>
</protein>
<evidence type="ECO:0000313" key="2">
    <source>
        <dbReference type="Proteomes" id="UP000054995"/>
    </source>
</evidence>
<comment type="caution">
    <text evidence="1">The sequence shown here is derived from an EMBL/GenBank/DDBJ whole genome shotgun (WGS) entry which is preliminary data.</text>
</comment>
<proteinExistence type="predicted"/>
<keyword evidence="2" id="KW-1185">Reference proteome</keyword>
<dbReference type="Proteomes" id="UP000054995">
    <property type="component" value="Unassembled WGS sequence"/>
</dbReference>
<organism evidence="1 2">
    <name type="scientific">Trichinella pseudospiralis</name>
    <name type="common">Parasitic roundworm</name>
    <dbReference type="NCBI Taxonomy" id="6337"/>
    <lineage>
        <taxon>Eukaryota</taxon>
        <taxon>Metazoa</taxon>
        <taxon>Ecdysozoa</taxon>
        <taxon>Nematoda</taxon>
        <taxon>Enoplea</taxon>
        <taxon>Dorylaimia</taxon>
        <taxon>Trichinellida</taxon>
        <taxon>Trichinellidae</taxon>
        <taxon>Trichinella</taxon>
    </lineage>
</organism>